<dbReference type="Pfam" id="PF22936">
    <property type="entry name" value="Pol_BBD"/>
    <property type="match status" value="1"/>
</dbReference>
<reference evidence="7 8" key="1">
    <citation type="journal article" date="2018" name="PLoS Genet.">
        <title>Population sequencing reveals clonal diversity and ancestral inbreeding in the grapevine cultivar Chardonnay.</title>
        <authorList>
            <person name="Roach M.J."/>
            <person name="Johnson D.L."/>
            <person name="Bohlmann J."/>
            <person name="van Vuuren H.J."/>
            <person name="Jones S.J."/>
            <person name="Pretorius I.S."/>
            <person name="Schmidt S.A."/>
            <person name="Borneman A.R."/>
        </authorList>
    </citation>
    <scope>NUCLEOTIDE SEQUENCE [LARGE SCALE GENOMIC DNA]</scope>
    <source>
        <strain evidence="8">cv. Chardonnay</strain>
        <tissue evidence="7">Leaf</tissue>
    </source>
</reference>
<dbReference type="InterPro" id="IPR039537">
    <property type="entry name" value="Retrotran_Ty1/copia-like"/>
</dbReference>
<dbReference type="InterPro" id="IPR012337">
    <property type="entry name" value="RNaseH-like_sf"/>
</dbReference>
<dbReference type="SUPFAM" id="SSF53098">
    <property type="entry name" value="Ribonuclease H-like"/>
    <property type="match status" value="1"/>
</dbReference>
<protein>
    <submittedName>
        <fullName evidence="7">Retrovirus-related Pol polyprotein from transposon TNT 1-94</fullName>
    </submittedName>
</protein>
<evidence type="ECO:0000256" key="4">
    <source>
        <dbReference type="ARBA" id="ARBA00022801"/>
    </source>
</evidence>
<feature type="domain" description="Integrase catalytic" evidence="6">
    <location>
        <begin position="299"/>
        <end position="466"/>
    </location>
</feature>
<evidence type="ECO:0000256" key="5">
    <source>
        <dbReference type="SAM" id="MobiDB-lite"/>
    </source>
</evidence>
<dbReference type="GO" id="GO:0003676">
    <property type="term" value="F:nucleic acid binding"/>
    <property type="evidence" value="ECO:0007669"/>
    <property type="project" value="InterPro"/>
</dbReference>
<dbReference type="Pfam" id="PF00665">
    <property type="entry name" value="rve"/>
    <property type="match status" value="1"/>
</dbReference>
<dbReference type="GO" id="GO:0004190">
    <property type="term" value="F:aspartic-type endopeptidase activity"/>
    <property type="evidence" value="ECO:0007669"/>
    <property type="project" value="UniProtKB-KW"/>
</dbReference>
<feature type="compositionally biased region" description="Basic and acidic residues" evidence="5">
    <location>
        <begin position="758"/>
        <end position="773"/>
    </location>
</feature>
<dbReference type="CDD" id="cd09272">
    <property type="entry name" value="RNase_HI_RT_Ty1"/>
    <property type="match status" value="1"/>
</dbReference>
<dbReference type="PROSITE" id="PS50994">
    <property type="entry name" value="INTEGRASE"/>
    <property type="match status" value="1"/>
</dbReference>
<evidence type="ECO:0000313" key="7">
    <source>
        <dbReference type="EMBL" id="RVW76466.1"/>
    </source>
</evidence>
<accession>A0A438GW77</accession>
<keyword evidence="1" id="KW-0645">Protease</keyword>
<dbReference type="InterPro" id="IPR025724">
    <property type="entry name" value="GAG-pre-integrase_dom"/>
</dbReference>
<dbReference type="InterPro" id="IPR036397">
    <property type="entry name" value="RNaseH_sf"/>
</dbReference>
<dbReference type="SUPFAM" id="SSF56672">
    <property type="entry name" value="DNA/RNA polymerases"/>
    <property type="match status" value="1"/>
</dbReference>
<dbReference type="GO" id="GO:0006508">
    <property type="term" value="P:proteolysis"/>
    <property type="evidence" value="ECO:0007669"/>
    <property type="project" value="UniProtKB-KW"/>
</dbReference>
<keyword evidence="4" id="KW-0378">Hydrolase</keyword>
<feature type="compositionally biased region" description="Basic residues" evidence="5">
    <location>
        <begin position="136"/>
        <end position="147"/>
    </location>
</feature>
<organism evidence="7 8">
    <name type="scientific">Vitis vinifera</name>
    <name type="common">Grape</name>
    <dbReference type="NCBI Taxonomy" id="29760"/>
    <lineage>
        <taxon>Eukaryota</taxon>
        <taxon>Viridiplantae</taxon>
        <taxon>Streptophyta</taxon>
        <taxon>Embryophyta</taxon>
        <taxon>Tracheophyta</taxon>
        <taxon>Spermatophyta</taxon>
        <taxon>Magnoliopsida</taxon>
        <taxon>eudicotyledons</taxon>
        <taxon>Gunneridae</taxon>
        <taxon>Pentapetalae</taxon>
        <taxon>rosids</taxon>
        <taxon>Vitales</taxon>
        <taxon>Vitaceae</taxon>
        <taxon>Viteae</taxon>
        <taxon>Vitis</taxon>
    </lineage>
</organism>
<gene>
    <name evidence="7" type="primary">POLX_1272</name>
    <name evidence="7" type="ORF">CK203_056900</name>
</gene>
<feature type="region of interest" description="Disordered" evidence="5">
    <location>
        <begin position="751"/>
        <end position="773"/>
    </location>
</feature>
<proteinExistence type="predicted"/>
<name>A0A438GW77_VITVI</name>
<dbReference type="Pfam" id="PF13976">
    <property type="entry name" value="gag_pre-integrs"/>
    <property type="match status" value="1"/>
</dbReference>
<feature type="region of interest" description="Disordered" evidence="5">
    <location>
        <begin position="120"/>
        <end position="155"/>
    </location>
</feature>
<evidence type="ECO:0000313" key="8">
    <source>
        <dbReference type="Proteomes" id="UP000288805"/>
    </source>
</evidence>
<dbReference type="Pfam" id="PF14223">
    <property type="entry name" value="Retrotran_gag_2"/>
    <property type="match status" value="1"/>
</dbReference>
<dbReference type="PANTHER" id="PTHR42648:SF28">
    <property type="entry name" value="TRANSPOSON-ENCODED PROTEIN WITH RIBONUCLEASE H-LIKE AND RETROVIRUS ZINC FINGER-LIKE DOMAINS"/>
    <property type="match status" value="1"/>
</dbReference>
<dbReference type="Proteomes" id="UP000288805">
    <property type="component" value="Unassembled WGS sequence"/>
</dbReference>
<evidence type="ECO:0000256" key="2">
    <source>
        <dbReference type="ARBA" id="ARBA00022723"/>
    </source>
</evidence>
<sequence>MKAEEWALLDRQVLGVIRLTLSRSANNKVHLMKKLFNLKMAENASVAQHLNEFNTITNQLSSVEIDFDDEIRALIVLASLPNSWEAMRMAVSNSTGKEKLKYNDIRDLILAEEIRRRDAGETSGSGSALNLETRGRGHFKRQCKSPKKKNEDDSANAVTEEVQDALLLAVDSPLDDWVLDSGASFHTTPHREIIQNYVAGDFGKVYLADGSALDVVGLGDVRISLPNGSVWLLEKVRHIPDLRRNLISVGQLDDEGHAILFVGVADASTDTSLWHRRLGHMSEKGMKMFVKRKTTRIEDTEAEKLELVHTDLWGPSPVASLGGSRYYITFIDDSSRKVWVYFLKNKSDVFETFKKWKAMVETETGLKVKCLRSDNGGEYIDGGFSEYCAAQGIRMEKTIPGTPQQNGVAERMNRTLNERARSMRLHAGLPKTFWADAVSTAAYLINRGPSVPMEFRLPEEVWSGKEVSVVSDVTEIDQKKSEFVNLDELTESTVQKGGEEDKENVNSQPECYDEALQDENSSKWELAMKDEMDSLLGNQTWELTELPVGKKALHNKWVYRIKNEHDGSKRYKARLVVKGFQQKEGIDYTEIFSPVVKMSTIRLVLGMVAAENLHLEQLDVKTAFLHGDLEEDLYMIQPEGFIVQGQENLVCKLRKSLYGLKQAPRQWYKKFDNFMHRIGFKRWSDIEKINNLKKQLSKQFAMKDLGAAKQILGMRIIRDKANGTLKLSQSEYVKKVLSRFNMNEAKPVSTPLGSHFKLSKEQSPKTEEERDHMSKVPYASAIGSLMYAMVCTRPDIAHAVGVVSRFMSRPGKALGGSQVDLRYLKGSLDTCLCFTGASLKLQGYVDADFAGDIDSRKSTTGFVFTLGGTAISWASNLQKIVTLSTTEAEYVAATEAGKEMIWLHGFLDELGKKQEMGILHSDNKLVILEKICGSKNPTDMLTKGVTIEKLKLCAASIGLLA</sequence>
<dbReference type="GO" id="GO:0046872">
    <property type="term" value="F:metal ion binding"/>
    <property type="evidence" value="ECO:0007669"/>
    <property type="project" value="UniProtKB-KW"/>
</dbReference>
<keyword evidence="3" id="KW-0064">Aspartyl protease</keyword>
<dbReference type="Gene3D" id="3.30.420.10">
    <property type="entry name" value="Ribonuclease H-like superfamily/Ribonuclease H"/>
    <property type="match status" value="1"/>
</dbReference>
<comment type="caution">
    <text evidence="7">The sequence shown here is derived from an EMBL/GenBank/DDBJ whole genome shotgun (WGS) entry which is preliminary data.</text>
</comment>
<dbReference type="GO" id="GO:0015074">
    <property type="term" value="P:DNA integration"/>
    <property type="evidence" value="ECO:0007669"/>
    <property type="project" value="InterPro"/>
</dbReference>
<dbReference type="PANTHER" id="PTHR42648">
    <property type="entry name" value="TRANSPOSASE, PUTATIVE-RELATED"/>
    <property type="match status" value="1"/>
</dbReference>
<dbReference type="InterPro" id="IPR001584">
    <property type="entry name" value="Integrase_cat-core"/>
</dbReference>
<dbReference type="EMBL" id="QGNW01000329">
    <property type="protein sequence ID" value="RVW76466.1"/>
    <property type="molecule type" value="Genomic_DNA"/>
</dbReference>
<keyword evidence="2" id="KW-0479">Metal-binding</keyword>
<dbReference type="InterPro" id="IPR013103">
    <property type="entry name" value="RVT_2"/>
</dbReference>
<dbReference type="InterPro" id="IPR054722">
    <property type="entry name" value="PolX-like_BBD"/>
</dbReference>
<dbReference type="Pfam" id="PF07727">
    <property type="entry name" value="RVT_2"/>
    <property type="match status" value="2"/>
</dbReference>
<evidence type="ECO:0000256" key="1">
    <source>
        <dbReference type="ARBA" id="ARBA00022670"/>
    </source>
</evidence>
<evidence type="ECO:0000256" key="3">
    <source>
        <dbReference type="ARBA" id="ARBA00022750"/>
    </source>
</evidence>
<dbReference type="AlphaFoldDB" id="A0A438GW77"/>
<evidence type="ECO:0000259" key="6">
    <source>
        <dbReference type="PROSITE" id="PS50994"/>
    </source>
</evidence>
<dbReference type="InterPro" id="IPR043502">
    <property type="entry name" value="DNA/RNA_pol_sf"/>
</dbReference>